<dbReference type="EMBL" id="CM001220">
    <property type="protein sequence ID" value="KEH29460.1"/>
    <property type="molecule type" value="Genomic_DNA"/>
</dbReference>
<gene>
    <name evidence="2" type="ordered locus">MTR_4g036990</name>
    <name evidence="3" type="ORF">MtrunA17_Chr4g0019001</name>
</gene>
<feature type="chain" id="PRO_5014499988" evidence="1">
    <location>
        <begin position="27"/>
        <end position="71"/>
    </location>
</feature>
<reference evidence="6" key="4">
    <citation type="journal article" date="2018" name="Nat. Plants">
        <title>Whole-genome landscape of Medicago truncatula symbiotic genes.</title>
        <authorList>
            <person name="Pecrix Y."/>
            <person name="Staton S.E."/>
            <person name="Sallet E."/>
            <person name="Lelandais-Briere C."/>
            <person name="Moreau S."/>
            <person name="Carrere S."/>
            <person name="Blein T."/>
            <person name="Jardinaud M.F."/>
            <person name="Latrasse D."/>
            <person name="Zouine M."/>
            <person name="Zahm M."/>
            <person name="Kreplak J."/>
            <person name="Mayjonade B."/>
            <person name="Satge C."/>
            <person name="Perez M."/>
            <person name="Cauet S."/>
            <person name="Marande W."/>
            <person name="Chantry-Darmon C."/>
            <person name="Lopez-Roques C."/>
            <person name="Bouchez O."/>
            <person name="Berard A."/>
            <person name="Debelle F."/>
            <person name="Munos S."/>
            <person name="Bendahmane A."/>
            <person name="Berges H."/>
            <person name="Niebel A."/>
            <person name="Buitink J."/>
            <person name="Frugier F."/>
            <person name="Benhamed M."/>
            <person name="Crespi M."/>
            <person name="Gouzy J."/>
            <person name="Gamas P."/>
        </authorList>
    </citation>
    <scope>NUCLEOTIDE SEQUENCE [LARGE SCALE GENOMIC DNA]</scope>
    <source>
        <strain evidence="6">cv. Jemalong A17</strain>
    </source>
</reference>
<keyword evidence="2" id="KW-0812">Transmembrane</keyword>
<dbReference type="Gramene" id="rna22046">
    <property type="protein sequence ID" value="RHN59880.1"/>
    <property type="gene ID" value="gene22046"/>
</dbReference>
<feature type="signal peptide" evidence="1">
    <location>
        <begin position="1"/>
        <end position="26"/>
    </location>
</feature>
<evidence type="ECO:0000256" key="1">
    <source>
        <dbReference type="SAM" id="SignalP"/>
    </source>
</evidence>
<dbReference type="HOGENOM" id="CLU_193276_0_0_1"/>
<evidence type="ECO:0000313" key="5">
    <source>
        <dbReference type="Proteomes" id="UP000002051"/>
    </source>
</evidence>
<keyword evidence="1" id="KW-0732">Signal</keyword>
<reference evidence="3" key="5">
    <citation type="journal article" date="2018" name="Nat. Plants">
        <title>Whole-genome landscape of Medicago truncatula symbiotic genes.</title>
        <authorList>
            <person name="Pecrix Y."/>
            <person name="Gamas P."/>
            <person name="Carrere S."/>
        </authorList>
    </citation>
    <scope>NUCLEOTIDE SEQUENCE</scope>
    <source>
        <tissue evidence="3">Leaves</tissue>
    </source>
</reference>
<reference evidence="2 5" key="2">
    <citation type="journal article" date="2014" name="BMC Genomics">
        <title>An improved genome release (version Mt4.0) for the model legume Medicago truncatula.</title>
        <authorList>
            <person name="Tang H."/>
            <person name="Krishnakumar V."/>
            <person name="Bidwell S."/>
            <person name="Rosen B."/>
            <person name="Chan A."/>
            <person name="Zhou S."/>
            <person name="Gentzbittel L."/>
            <person name="Childs K.L."/>
            <person name="Yandell M."/>
            <person name="Gundlach H."/>
            <person name="Mayer K.F."/>
            <person name="Schwartz D.C."/>
            <person name="Town C.D."/>
        </authorList>
    </citation>
    <scope>GENOME REANNOTATION</scope>
    <source>
        <strain evidence="2">A17</strain>
        <strain evidence="4 5">cv. Jemalong A17</strain>
    </source>
</reference>
<dbReference type="AlphaFoldDB" id="A0A072UUC3"/>
<dbReference type="Proteomes" id="UP000002051">
    <property type="component" value="Chromosome 4"/>
</dbReference>
<evidence type="ECO:0000313" key="2">
    <source>
        <dbReference type="EMBL" id="KEH29460.1"/>
    </source>
</evidence>
<protein>
    <submittedName>
        <fullName evidence="2">Transmembrane protein, putative</fullName>
    </submittedName>
</protein>
<evidence type="ECO:0000313" key="3">
    <source>
        <dbReference type="EMBL" id="RHN59880.1"/>
    </source>
</evidence>
<dbReference type="EnsemblPlants" id="KEH29460">
    <property type="protein sequence ID" value="KEH29460"/>
    <property type="gene ID" value="MTR_4g036990"/>
</dbReference>
<evidence type="ECO:0000313" key="6">
    <source>
        <dbReference type="Proteomes" id="UP000265566"/>
    </source>
</evidence>
<keyword evidence="2" id="KW-0472">Membrane</keyword>
<proteinExistence type="predicted"/>
<reference evidence="4" key="3">
    <citation type="submission" date="2015-04" db="UniProtKB">
        <authorList>
            <consortium name="EnsemblPlants"/>
        </authorList>
    </citation>
    <scope>IDENTIFICATION</scope>
    <source>
        <strain evidence="4">cv. Jemalong A17</strain>
    </source>
</reference>
<reference evidence="2 5" key="1">
    <citation type="journal article" date="2011" name="Nature">
        <title>The Medicago genome provides insight into the evolution of rhizobial symbioses.</title>
        <authorList>
            <person name="Young N.D."/>
            <person name="Debelle F."/>
            <person name="Oldroyd G.E."/>
            <person name="Geurts R."/>
            <person name="Cannon S.B."/>
            <person name="Udvardi M.K."/>
            <person name="Benedito V.A."/>
            <person name="Mayer K.F."/>
            <person name="Gouzy J."/>
            <person name="Schoof H."/>
            <person name="Van de Peer Y."/>
            <person name="Proost S."/>
            <person name="Cook D.R."/>
            <person name="Meyers B.C."/>
            <person name="Spannagl M."/>
            <person name="Cheung F."/>
            <person name="De Mita S."/>
            <person name="Krishnakumar V."/>
            <person name="Gundlach H."/>
            <person name="Zhou S."/>
            <person name="Mudge J."/>
            <person name="Bharti A.K."/>
            <person name="Murray J.D."/>
            <person name="Naoumkina M.A."/>
            <person name="Rosen B."/>
            <person name="Silverstein K.A."/>
            <person name="Tang H."/>
            <person name="Rombauts S."/>
            <person name="Zhao P.X."/>
            <person name="Zhou P."/>
            <person name="Barbe V."/>
            <person name="Bardou P."/>
            <person name="Bechner M."/>
            <person name="Bellec A."/>
            <person name="Berger A."/>
            <person name="Berges H."/>
            <person name="Bidwell S."/>
            <person name="Bisseling T."/>
            <person name="Choisne N."/>
            <person name="Couloux A."/>
            <person name="Denny R."/>
            <person name="Deshpande S."/>
            <person name="Dai X."/>
            <person name="Doyle J.J."/>
            <person name="Dudez A.M."/>
            <person name="Farmer A.D."/>
            <person name="Fouteau S."/>
            <person name="Franken C."/>
            <person name="Gibelin C."/>
            <person name="Gish J."/>
            <person name="Goldstein S."/>
            <person name="Gonzalez A.J."/>
            <person name="Green P.J."/>
            <person name="Hallab A."/>
            <person name="Hartog M."/>
            <person name="Hua A."/>
            <person name="Humphray S.J."/>
            <person name="Jeong D.H."/>
            <person name="Jing Y."/>
            <person name="Jocker A."/>
            <person name="Kenton S.M."/>
            <person name="Kim D.J."/>
            <person name="Klee K."/>
            <person name="Lai H."/>
            <person name="Lang C."/>
            <person name="Lin S."/>
            <person name="Macmil S.L."/>
            <person name="Magdelenat G."/>
            <person name="Matthews L."/>
            <person name="McCorrison J."/>
            <person name="Monaghan E.L."/>
            <person name="Mun J.H."/>
            <person name="Najar F.Z."/>
            <person name="Nicholson C."/>
            <person name="Noirot C."/>
            <person name="O'Bleness M."/>
            <person name="Paule C.R."/>
            <person name="Poulain J."/>
            <person name="Prion F."/>
            <person name="Qin B."/>
            <person name="Qu C."/>
            <person name="Retzel E.F."/>
            <person name="Riddle C."/>
            <person name="Sallet E."/>
            <person name="Samain S."/>
            <person name="Samson N."/>
            <person name="Sanders I."/>
            <person name="Saurat O."/>
            <person name="Scarpelli C."/>
            <person name="Schiex T."/>
            <person name="Segurens B."/>
            <person name="Severin A.J."/>
            <person name="Sherrier D.J."/>
            <person name="Shi R."/>
            <person name="Sims S."/>
            <person name="Singer S.R."/>
            <person name="Sinharoy S."/>
            <person name="Sterck L."/>
            <person name="Viollet A."/>
            <person name="Wang B.B."/>
            <person name="Wang K."/>
            <person name="Wang M."/>
            <person name="Wang X."/>
            <person name="Warfsmann J."/>
            <person name="Weissenbach J."/>
            <person name="White D.D."/>
            <person name="White J.D."/>
            <person name="Wiley G.B."/>
            <person name="Wincker P."/>
            <person name="Xing Y."/>
            <person name="Yang L."/>
            <person name="Yao Z."/>
            <person name="Ying F."/>
            <person name="Zhai J."/>
            <person name="Zhou L."/>
            <person name="Zuber A."/>
            <person name="Denarie J."/>
            <person name="Dixon R.A."/>
            <person name="May G.D."/>
            <person name="Schwartz D.C."/>
            <person name="Rogers J."/>
            <person name="Quetier F."/>
            <person name="Town C.D."/>
            <person name="Roe B.A."/>
        </authorList>
    </citation>
    <scope>NUCLEOTIDE SEQUENCE [LARGE SCALE GENOMIC DNA]</scope>
    <source>
        <strain evidence="2">A17</strain>
        <strain evidence="4 5">cv. Jemalong A17</strain>
    </source>
</reference>
<evidence type="ECO:0000313" key="4">
    <source>
        <dbReference type="EnsemblPlants" id="KEH29460"/>
    </source>
</evidence>
<sequence length="71" mass="8234">MVSNKFSFIWVVLFLCMLSFSNIVGASEMYANRKQLNPDQRCKRGRVTVEVNEVRVPREKAANAPRCHNYL</sequence>
<keyword evidence="5" id="KW-1185">Reference proteome</keyword>
<accession>A0A072UUC3</accession>
<name>A0A072UUC3_MEDTR</name>
<organism evidence="2 5">
    <name type="scientific">Medicago truncatula</name>
    <name type="common">Barrel medic</name>
    <name type="synonym">Medicago tribuloides</name>
    <dbReference type="NCBI Taxonomy" id="3880"/>
    <lineage>
        <taxon>Eukaryota</taxon>
        <taxon>Viridiplantae</taxon>
        <taxon>Streptophyta</taxon>
        <taxon>Embryophyta</taxon>
        <taxon>Tracheophyta</taxon>
        <taxon>Spermatophyta</taxon>
        <taxon>Magnoliopsida</taxon>
        <taxon>eudicotyledons</taxon>
        <taxon>Gunneridae</taxon>
        <taxon>Pentapetalae</taxon>
        <taxon>rosids</taxon>
        <taxon>fabids</taxon>
        <taxon>Fabales</taxon>
        <taxon>Fabaceae</taxon>
        <taxon>Papilionoideae</taxon>
        <taxon>50 kb inversion clade</taxon>
        <taxon>NPAAA clade</taxon>
        <taxon>Hologalegina</taxon>
        <taxon>IRL clade</taxon>
        <taxon>Trifolieae</taxon>
        <taxon>Medicago</taxon>
    </lineage>
</organism>
<dbReference type="Proteomes" id="UP000265566">
    <property type="component" value="Chromosome 4"/>
</dbReference>
<dbReference type="EMBL" id="PSQE01000004">
    <property type="protein sequence ID" value="RHN59880.1"/>
    <property type="molecule type" value="Genomic_DNA"/>
</dbReference>